<accession>A0A1A8WAR5</accession>
<dbReference type="AlphaFoldDB" id="A0A1A8WAR5"/>
<evidence type="ECO:0000313" key="2">
    <source>
        <dbReference type="EMBL" id="SBS89078.1"/>
    </source>
</evidence>
<protein>
    <submittedName>
        <fullName evidence="2">Uncharacterized protein</fullName>
    </submittedName>
</protein>
<dbReference type="EMBL" id="FLQU01000677">
    <property type="protein sequence ID" value="SBS89078.1"/>
    <property type="molecule type" value="Genomic_DNA"/>
</dbReference>
<proteinExistence type="predicted"/>
<dbReference type="Proteomes" id="UP000078560">
    <property type="component" value="Unassembled WGS sequence"/>
</dbReference>
<feature type="compositionally biased region" description="Polar residues" evidence="1">
    <location>
        <begin position="17"/>
        <end position="27"/>
    </location>
</feature>
<evidence type="ECO:0000256" key="1">
    <source>
        <dbReference type="SAM" id="MobiDB-lite"/>
    </source>
</evidence>
<feature type="region of interest" description="Disordered" evidence="1">
    <location>
        <begin position="1"/>
        <end position="27"/>
    </location>
</feature>
<organism evidence="2 3">
    <name type="scientific">Plasmodium ovale curtisi</name>
    <dbReference type="NCBI Taxonomy" id="864141"/>
    <lineage>
        <taxon>Eukaryota</taxon>
        <taxon>Sar</taxon>
        <taxon>Alveolata</taxon>
        <taxon>Apicomplexa</taxon>
        <taxon>Aconoidasida</taxon>
        <taxon>Haemosporida</taxon>
        <taxon>Plasmodiidae</taxon>
        <taxon>Plasmodium</taxon>
        <taxon>Plasmodium (Plasmodium)</taxon>
    </lineage>
</organism>
<name>A0A1A8WAR5_PLAOA</name>
<reference evidence="3" key="1">
    <citation type="submission" date="2016-05" db="EMBL/GenBank/DDBJ databases">
        <authorList>
            <person name="Naeem Raeece"/>
        </authorList>
    </citation>
    <scope>NUCLEOTIDE SEQUENCE [LARGE SCALE GENOMIC DNA]</scope>
</reference>
<sequence length="27" mass="3111">MLTYRFNRRTDLPLKHTTASGCDKPTS</sequence>
<evidence type="ECO:0000313" key="3">
    <source>
        <dbReference type="Proteomes" id="UP000078560"/>
    </source>
</evidence>
<gene>
    <name evidence="2" type="ORF">POVCU2_0052150</name>
</gene>
<feature type="non-terminal residue" evidence="2">
    <location>
        <position position="27"/>
    </location>
</feature>